<dbReference type="PANTHER" id="PTHR43437:SF3">
    <property type="entry name" value="HYDROXYACYL-THIOESTER DEHYDRATASE TYPE 2, MITOCHONDRIAL"/>
    <property type="match status" value="1"/>
</dbReference>
<dbReference type="CDD" id="cd03441">
    <property type="entry name" value="R_hydratase_like"/>
    <property type="match status" value="1"/>
</dbReference>
<dbReference type="Proteomes" id="UP000460318">
    <property type="component" value="Unassembled WGS sequence"/>
</dbReference>
<dbReference type="SUPFAM" id="SSF54637">
    <property type="entry name" value="Thioesterase/thiol ester dehydrase-isomerase"/>
    <property type="match status" value="1"/>
</dbReference>
<dbReference type="InterPro" id="IPR050965">
    <property type="entry name" value="UPF0336/Enoyl-CoA_hydratase"/>
</dbReference>
<dbReference type="GO" id="GO:0019171">
    <property type="term" value="F:(3R)-hydroxyacyl-[acyl-carrier-protein] dehydratase activity"/>
    <property type="evidence" value="ECO:0007669"/>
    <property type="project" value="TreeGrafter"/>
</dbReference>
<protein>
    <recommendedName>
        <fullName evidence="1">MaoC-like domain-containing protein</fullName>
    </recommendedName>
</protein>
<reference evidence="2 3" key="1">
    <citation type="submission" date="2019-12" db="EMBL/GenBank/DDBJ databases">
        <title>Paenibacillus sp. nov., an endophytic bacterium isolated from the stem of Dendrobium.</title>
        <authorList>
            <person name="Zhao R."/>
        </authorList>
    </citation>
    <scope>NUCLEOTIDE SEQUENCE [LARGE SCALE GENOMIC DNA]</scope>
    <source>
        <strain evidence="2 3">HJL G12</strain>
    </source>
</reference>
<dbReference type="PANTHER" id="PTHR43437">
    <property type="entry name" value="HYDROXYACYL-THIOESTER DEHYDRATASE TYPE 2, MITOCHONDRIAL-RELATED"/>
    <property type="match status" value="1"/>
</dbReference>
<keyword evidence="3" id="KW-1185">Reference proteome</keyword>
<dbReference type="Gene3D" id="3.10.129.10">
    <property type="entry name" value="Hotdog Thioesterase"/>
    <property type="match status" value="1"/>
</dbReference>
<name>A0A7X3LH33_9BACL</name>
<organism evidence="2 3">
    <name type="scientific">Paenibacillus dendrobii</name>
    <dbReference type="NCBI Taxonomy" id="2691084"/>
    <lineage>
        <taxon>Bacteria</taxon>
        <taxon>Bacillati</taxon>
        <taxon>Bacillota</taxon>
        <taxon>Bacilli</taxon>
        <taxon>Bacillales</taxon>
        <taxon>Paenibacillaceae</taxon>
        <taxon>Paenibacillus</taxon>
    </lineage>
</organism>
<evidence type="ECO:0000259" key="1">
    <source>
        <dbReference type="Pfam" id="PF01575"/>
    </source>
</evidence>
<sequence length="119" mass="13402">MKIKITAETIRQYAAASQDTADIHLNAEAAARAGYQRPIAHGMYLMGLAQSLYLAEHRTQWINSCSMKFMKPLWVDSHASFDFEVNENNIQVTVTADHGETIAVGEFTVKEGFRWGRQP</sequence>
<feature type="domain" description="MaoC-like" evidence="1">
    <location>
        <begin position="3"/>
        <end position="90"/>
    </location>
</feature>
<dbReference type="RefSeq" id="WP_160496355.1">
    <property type="nucleotide sequence ID" value="NZ_WUBI01000001.1"/>
</dbReference>
<proteinExistence type="predicted"/>
<dbReference type="EMBL" id="WUBI01000001">
    <property type="protein sequence ID" value="MWV42784.1"/>
    <property type="molecule type" value="Genomic_DNA"/>
</dbReference>
<dbReference type="AlphaFoldDB" id="A0A7X3LH33"/>
<evidence type="ECO:0000313" key="2">
    <source>
        <dbReference type="EMBL" id="MWV42784.1"/>
    </source>
</evidence>
<accession>A0A7X3LH33</accession>
<comment type="caution">
    <text evidence="2">The sequence shown here is derived from an EMBL/GenBank/DDBJ whole genome shotgun (WGS) entry which is preliminary data.</text>
</comment>
<dbReference type="Pfam" id="PF01575">
    <property type="entry name" value="MaoC_dehydratas"/>
    <property type="match status" value="1"/>
</dbReference>
<dbReference type="InterPro" id="IPR029069">
    <property type="entry name" value="HotDog_dom_sf"/>
</dbReference>
<evidence type="ECO:0000313" key="3">
    <source>
        <dbReference type="Proteomes" id="UP000460318"/>
    </source>
</evidence>
<dbReference type="InterPro" id="IPR002539">
    <property type="entry name" value="MaoC-like_dom"/>
</dbReference>
<dbReference type="GO" id="GO:0006633">
    <property type="term" value="P:fatty acid biosynthetic process"/>
    <property type="evidence" value="ECO:0007669"/>
    <property type="project" value="TreeGrafter"/>
</dbReference>
<gene>
    <name evidence="2" type="ORF">GRF59_04015</name>
</gene>